<dbReference type="RefSeq" id="WP_020824103.1">
    <property type="nucleotide sequence ID" value="NZ_CP017484.1"/>
</dbReference>
<dbReference type="EMBL" id="UGPL01000006">
    <property type="protein sequence ID" value="STY65221.1"/>
    <property type="molecule type" value="Genomic_DNA"/>
</dbReference>
<evidence type="ECO:0000313" key="3">
    <source>
        <dbReference type="Proteomes" id="UP000254031"/>
    </source>
</evidence>
<evidence type="ECO:0000313" key="2">
    <source>
        <dbReference type="EMBL" id="STY65221.1"/>
    </source>
</evidence>
<dbReference type="Pfam" id="PF21821">
    <property type="entry name" value="Dit_like"/>
    <property type="match status" value="1"/>
</dbReference>
<dbReference type="Proteomes" id="UP000254031">
    <property type="component" value="Unassembled WGS sequence"/>
</dbReference>
<protein>
    <recommendedName>
        <fullName evidence="1">Dit-like phage tail protein N-terminal domain-containing protein</fullName>
    </recommendedName>
</protein>
<organism evidence="2 3">
    <name type="scientific">Mannheimia haemolytica</name>
    <name type="common">Pasteurella haemolytica</name>
    <dbReference type="NCBI Taxonomy" id="75985"/>
    <lineage>
        <taxon>Bacteria</taxon>
        <taxon>Pseudomonadati</taxon>
        <taxon>Pseudomonadota</taxon>
        <taxon>Gammaproteobacteria</taxon>
        <taxon>Pasteurellales</taxon>
        <taxon>Pasteurellaceae</taxon>
        <taxon>Mannheimia</taxon>
    </lineage>
</organism>
<name>A0A378N9V1_MANHA</name>
<reference evidence="2 3" key="1">
    <citation type="submission" date="2018-06" db="EMBL/GenBank/DDBJ databases">
        <authorList>
            <consortium name="Pathogen Informatics"/>
            <person name="Doyle S."/>
        </authorList>
    </citation>
    <scope>NUCLEOTIDE SEQUENCE [LARGE SCALE GENOMIC DNA]</scope>
    <source>
        <strain evidence="2 3">NCTC9380</strain>
    </source>
</reference>
<proteinExistence type="predicted"/>
<gene>
    <name evidence="2" type="ORF">NCTC9380_00478</name>
</gene>
<dbReference type="AlphaFoldDB" id="A0A378N9V1"/>
<evidence type="ECO:0000259" key="1">
    <source>
        <dbReference type="Pfam" id="PF21821"/>
    </source>
</evidence>
<dbReference type="InterPro" id="IPR048494">
    <property type="entry name" value="Dit-like_N"/>
</dbReference>
<sequence length="235" mass="25083">MTWSSVGIPSVPGLPKNIGDAAIKFGGALGINLLFGNYWGVFDQNGIPLLLADNVKSVKYQSRSKISTAPLEKGSFAAYNKVIEPYTVNVVMTKGSGGVKERGAFLALVDAFANSTDLFMVITPEAIYPNCNIVGYDYVREAGDGARLIKVNLHLQEIREVEVEYTKTKAESAEAVQEQGNVTPEKVNTEAGNTSVLFDIGQEIGDMKETLKTEGAGAVIDKLKDGLMNAVGMGG</sequence>
<accession>A0A378N9V1</accession>
<feature type="domain" description="Dit-like phage tail protein N-terminal" evidence="1">
    <location>
        <begin position="53"/>
        <end position="168"/>
    </location>
</feature>